<proteinExistence type="predicted"/>
<feature type="domain" description="FAD-binding" evidence="1">
    <location>
        <begin position="4"/>
        <end position="320"/>
    </location>
</feature>
<accession>A0ABP9G1L6</accession>
<dbReference type="InterPro" id="IPR051704">
    <property type="entry name" value="FAD_aromatic-hydroxylase"/>
</dbReference>
<sequence>MKNALISGASIAGPTLAYWLNKAGYKVTIVERAKELRLGGQNIDVKGAAKEVTKKMGIYEEIEKSGTGEAGTHFVDPDNNFVATFEKGQLGGMTTNMEILRGDLVNILYNHTKDHVEYRFGDEIEKIADEGDKVHVIFKSGKQEDFALVFGADGQRSATRECVFTDEAELKYLGIYTSYVTIRKDPTDSDWARWYLASKSRNILLRPDNKGTTRASLNFLSPDRQYGRLTQQEKKVLLEKVFADAGWESKRIINDLKESNDVYLDSVTQVRMPKWYKGRVALVGDAAYCPTPLTGKGTALAMIGAYILAKELSVNTDHEAAFQAYDKKLRGYVEKTQKLPTGFIKLAYPSSELGVYLINKLESIIASKAFQTIAGLFTSEKNDEDDFELPEYK</sequence>
<evidence type="ECO:0000313" key="2">
    <source>
        <dbReference type="EMBL" id="GAA4925578.1"/>
    </source>
</evidence>
<dbReference type="RefSeq" id="WP_345332710.1">
    <property type="nucleotide sequence ID" value="NZ_BAABJI010000002.1"/>
</dbReference>
<dbReference type="Gene3D" id="3.50.50.60">
    <property type="entry name" value="FAD/NAD(P)-binding domain"/>
    <property type="match status" value="1"/>
</dbReference>
<dbReference type="Pfam" id="PF01494">
    <property type="entry name" value="FAD_binding_3"/>
    <property type="match status" value="1"/>
</dbReference>
<gene>
    <name evidence="2" type="ORF">GCM10023313_32680</name>
</gene>
<comment type="caution">
    <text evidence="2">The sequence shown here is derived from an EMBL/GenBank/DDBJ whole genome shotgun (WGS) entry which is preliminary data.</text>
</comment>
<organism evidence="2 3">
    <name type="scientific">Mucilaginibacter defluvii</name>
    <dbReference type="NCBI Taxonomy" id="1196019"/>
    <lineage>
        <taxon>Bacteria</taxon>
        <taxon>Pseudomonadati</taxon>
        <taxon>Bacteroidota</taxon>
        <taxon>Sphingobacteriia</taxon>
        <taxon>Sphingobacteriales</taxon>
        <taxon>Sphingobacteriaceae</taxon>
        <taxon>Mucilaginibacter</taxon>
    </lineage>
</organism>
<dbReference type="PANTHER" id="PTHR46865:SF2">
    <property type="entry name" value="MONOOXYGENASE"/>
    <property type="match status" value="1"/>
</dbReference>
<name>A0ABP9G1L6_9SPHI</name>
<keyword evidence="2" id="KW-0503">Monooxygenase</keyword>
<dbReference type="Gene3D" id="3.30.9.10">
    <property type="entry name" value="D-Amino Acid Oxidase, subunit A, domain 2"/>
    <property type="match status" value="1"/>
</dbReference>
<dbReference type="InterPro" id="IPR002938">
    <property type="entry name" value="FAD-bd"/>
</dbReference>
<dbReference type="PRINTS" id="PR00420">
    <property type="entry name" value="RNGMNOXGNASE"/>
</dbReference>
<evidence type="ECO:0000259" key="1">
    <source>
        <dbReference type="Pfam" id="PF01494"/>
    </source>
</evidence>
<dbReference type="PANTHER" id="PTHR46865">
    <property type="entry name" value="OXIDOREDUCTASE-RELATED"/>
    <property type="match status" value="1"/>
</dbReference>
<protein>
    <submittedName>
        <fullName evidence="2">FAD-dependent monooxygenase</fullName>
    </submittedName>
</protein>
<dbReference type="SUPFAM" id="SSF51905">
    <property type="entry name" value="FAD/NAD(P)-binding domain"/>
    <property type="match status" value="1"/>
</dbReference>
<evidence type="ECO:0000313" key="3">
    <source>
        <dbReference type="Proteomes" id="UP001501436"/>
    </source>
</evidence>
<dbReference type="InterPro" id="IPR036188">
    <property type="entry name" value="FAD/NAD-bd_sf"/>
</dbReference>
<keyword evidence="2" id="KW-0560">Oxidoreductase</keyword>
<dbReference type="GO" id="GO:0004497">
    <property type="term" value="F:monooxygenase activity"/>
    <property type="evidence" value="ECO:0007669"/>
    <property type="project" value="UniProtKB-KW"/>
</dbReference>
<keyword evidence="3" id="KW-1185">Reference proteome</keyword>
<dbReference type="EMBL" id="BAABJI010000002">
    <property type="protein sequence ID" value="GAA4925578.1"/>
    <property type="molecule type" value="Genomic_DNA"/>
</dbReference>
<dbReference type="Proteomes" id="UP001501436">
    <property type="component" value="Unassembled WGS sequence"/>
</dbReference>
<reference evidence="3" key="1">
    <citation type="journal article" date="2019" name="Int. J. Syst. Evol. Microbiol.">
        <title>The Global Catalogue of Microorganisms (GCM) 10K type strain sequencing project: providing services to taxonomists for standard genome sequencing and annotation.</title>
        <authorList>
            <consortium name="The Broad Institute Genomics Platform"/>
            <consortium name="The Broad Institute Genome Sequencing Center for Infectious Disease"/>
            <person name="Wu L."/>
            <person name="Ma J."/>
        </authorList>
    </citation>
    <scope>NUCLEOTIDE SEQUENCE [LARGE SCALE GENOMIC DNA]</scope>
    <source>
        <strain evidence="3">JCM 18283</strain>
    </source>
</reference>